<dbReference type="Proteomes" id="UP001595699">
    <property type="component" value="Unassembled WGS sequence"/>
</dbReference>
<evidence type="ECO:0000256" key="3">
    <source>
        <dbReference type="ARBA" id="ARBA00022723"/>
    </source>
</evidence>
<keyword evidence="4 10" id="KW-0227">DNA damage</keyword>
<keyword evidence="7 10" id="KW-0411">Iron-sulfur</keyword>
<dbReference type="InterPro" id="IPR005759">
    <property type="entry name" value="Nth"/>
</dbReference>
<dbReference type="PROSITE" id="PS00764">
    <property type="entry name" value="ENDONUCLEASE_III_1"/>
    <property type="match status" value="1"/>
</dbReference>
<dbReference type="InterPro" id="IPR004036">
    <property type="entry name" value="Endonuclease-III-like_CS2"/>
</dbReference>
<dbReference type="PANTHER" id="PTHR10359">
    <property type="entry name" value="A/G-SPECIFIC ADENINE GLYCOSYLASE/ENDONUCLEASE III"/>
    <property type="match status" value="1"/>
</dbReference>
<evidence type="ECO:0000256" key="7">
    <source>
        <dbReference type="ARBA" id="ARBA00023014"/>
    </source>
</evidence>
<dbReference type="GO" id="GO:0140078">
    <property type="term" value="F:class I DNA-(apurinic or apyrimidinic site) endonuclease activity"/>
    <property type="evidence" value="ECO:0007669"/>
    <property type="project" value="UniProtKB-EC"/>
</dbReference>
<dbReference type="HAMAP" id="MF_00942">
    <property type="entry name" value="Nth"/>
    <property type="match status" value="1"/>
</dbReference>
<dbReference type="PROSITE" id="PS01155">
    <property type="entry name" value="ENDONUCLEASE_III_2"/>
    <property type="match status" value="1"/>
</dbReference>
<dbReference type="PANTHER" id="PTHR10359:SF18">
    <property type="entry name" value="ENDONUCLEASE III"/>
    <property type="match status" value="1"/>
</dbReference>
<feature type="binding site" evidence="10">
    <location>
        <position position="196"/>
    </location>
    <ligand>
        <name>[4Fe-4S] cluster</name>
        <dbReference type="ChEBI" id="CHEBI:49883"/>
    </ligand>
</feature>
<keyword evidence="13" id="KW-1185">Reference proteome</keyword>
<reference evidence="13" key="1">
    <citation type="journal article" date="2019" name="Int. J. Syst. Evol. Microbiol.">
        <title>The Global Catalogue of Microorganisms (GCM) 10K type strain sequencing project: providing services to taxonomists for standard genome sequencing and annotation.</title>
        <authorList>
            <consortium name="The Broad Institute Genomics Platform"/>
            <consortium name="The Broad Institute Genome Sequencing Center for Infectious Disease"/>
            <person name="Wu L."/>
            <person name="Ma J."/>
        </authorList>
    </citation>
    <scope>NUCLEOTIDE SEQUENCE [LARGE SCALE GENOMIC DNA]</scope>
    <source>
        <strain evidence="13">CGMCC 4.7241</strain>
    </source>
</reference>
<dbReference type="InterPro" id="IPR003265">
    <property type="entry name" value="HhH-GPD_domain"/>
</dbReference>
<evidence type="ECO:0000256" key="2">
    <source>
        <dbReference type="ARBA" id="ARBA00022485"/>
    </source>
</evidence>
<dbReference type="InterPro" id="IPR003651">
    <property type="entry name" value="Endonuclease3_FeS-loop_motif"/>
</dbReference>
<dbReference type="Pfam" id="PF10576">
    <property type="entry name" value="EndIII_4Fe-2S"/>
    <property type="match status" value="1"/>
</dbReference>
<name>A0ABV7YBY9_9ACTN</name>
<evidence type="ECO:0000313" key="12">
    <source>
        <dbReference type="EMBL" id="MFC3761500.1"/>
    </source>
</evidence>
<organism evidence="12 13">
    <name type="scientific">Tenggerimyces flavus</name>
    <dbReference type="NCBI Taxonomy" id="1708749"/>
    <lineage>
        <taxon>Bacteria</taxon>
        <taxon>Bacillati</taxon>
        <taxon>Actinomycetota</taxon>
        <taxon>Actinomycetes</taxon>
        <taxon>Propionibacteriales</taxon>
        <taxon>Nocardioidaceae</taxon>
        <taxon>Tenggerimyces</taxon>
    </lineage>
</organism>
<keyword evidence="8 10" id="KW-0234">DNA repair</keyword>
<dbReference type="InterPro" id="IPR004035">
    <property type="entry name" value="Endouclease-III_FeS-bd_BS"/>
</dbReference>
<evidence type="ECO:0000256" key="9">
    <source>
        <dbReference type="ARBA" id="ARBA00023295"/>
    </source>
</evidence>
<keyword evidence="10 12" id="KW-0456">Lyase</keyword>
<evidence type="ECO:0000256" key="8">
    <source>
        <dbReference type="ARBA" id="ARBA00023204"/>
    </source>
</evidence>
<keyword evidence="6 10" id="KW-0408">Iron</keyword>
<comment type="function">
    <text evidence="10">DNA repair enzyme that has both DNA N-glycosylase activity and AP-lyase activity. The DNA N-glycosylase activity releases various damaged pyrimidines from DNA by cleaving the N-glycosidic bond, leaving an AP (apurinic/apyrimidinic) site. The AP-lyase activity cleaves the phosphodiester bond 3' to the AP site by a beta-elimination, leaving a 3'-terminal unsaturated sugar and a product with a terminal 5'-phosphate.</text>
</comment>
<comment type="similarity">
    <text evidence="1 10">Belongs to the Nth/MutY family.</text>
</comment>
<evidence type="ECO:0000259" key="11">
    <source>
        <dbReference type="SMART" id="SM00478"/>
    </source>
</evidence>
<feature type="binding site" evidence="10">
    <location>
        <position position="193"/>
    </location>
    <ligand>
        <name>[4Fe-4S] cluster</name>
        <dbReference type="ChEBI" id="CHEBI:49883"/>
    </ligand>
</feature>
<evidence type="ECO:0000256" key="10">
    <source>
        <dbReference type="HAMAP-Rule" id="MF_00942"/>
    </source>
</evidence>
<dbReference type="InterPro" id="IPR000445">
    <property type="entry name" value="HhH_motif"/>
</dbReference>
<keyword evidence="12" id="KW-0255">Endonuclease</keyword>
<keyword evidence="10" id="KW-0238">DNA-binding</keyword>
<comment type="catalytic activity">
    <reaction evidence="10">
        <text>2'-deoxyribonucleotide-(2'-deoxyribose 5'-phosphate)-2'-deoxyribonucleotide-DNA = a 3'-end 2'-deoxyribonucleotide-(2,3-dehydro-2,3-deoxyribose 5'-phosphate)-DNA + a 5'-end 5'-phospho-2'-deoxyribonucleoside-DNA + H(+)</text>
        <dbReference type="Rhea" id="RHEA:66592"/>
        <dbReference type="Rhea" id="RHEA-COMP:13180"/>
        <dbReference type="Rhea" id="RHEA-COMP:16897"/>
        <dbReference type="Rhea" id="RHEA-COMP:17067"/>
        <dbReference type="ChEBI" id="CHEBI:15378"/>
        <dbReference type="ChEBI" id="CHEBI:136412"/>
        <dbReference type="ChEBI" id="CHEBI:157695"/>
        <dbReference type="ChEBI" id="CHEBI:167181"/>
        <dbReference type="EC" id="4.2.99.18"/>
    </reaction>
</comment>
<dbReference type="SMART" id="SM00525">
    <property type="entry name" value="FES"/>
    <property type="match status" value="1"/>
</dbReference>
<dbReference type="PIRSF" id="PIRSF001435">
    <property type="entry name" value="Nth"/>
    <property type="match status" value="1"/>
</dbReference>
<feature type="binding site" evidence="10">
    <location>
        <position position="186"/>
    </location>
    <ligand>
        <name>[4Fe-4S] cluster</name>
        <dbReference type="ChEBI" id="CHEBI:49883"/>
    </ligand>
</feature>
<dbReference type="CDD" id="cd00056">
    <property type="entry name" value="ENDO3c"/>
    <property type="match status" value="1"/>
</dbReference>
<dbReference type="EMBL" id="JBHRZH010000009">
    <property type="protein sequence ID" value="MFC3761500.1"/>
    <property type="molecule type" value="Genomic_DNA"/>
</dbReference>
<keyword evidence="12" id="KW-0540">Nuclease</keyword>
<evidence type="ECO:0000256" key="1">
    <source>
        <dbReference type="ARBA" id="ARBA00008343"/>
    </source>
</evidence>
<dbReference type="Gene3D" id="1.10.340.30">
    <property type="entry name" value="Hypothetical protein, domain 2"/>
    <property type="match status" value="1"/>
</dbReference>
<evidence type="ECO:0000256" key="6">
    <source>
        <dbReference type="ARBA" id="ARBA00023004"/>
    </source>
</evidence>
<dbReference type="InterPro" id="IPR011257">
    <property type="entry name" value="DNA_glycosylase"/>
</dbReference>
<keyword evidence="3 10" id="KW-0479">Metal-binding</keyword>
<keyword evidence="9 10" id="KW-0326">Glycosidase</keyword>
<evidence type="ECO:0000256" key="5">
    <source>
        <dbReference type="ARBA" id="ARBA00022801"/>
    </source>
</evidence>
<protein>
    <recommendedName>
        <fullName evidence="10">Endonuclease III</fullName>
        <ecNumber evidence="10">4.2.99.18</ecNumber>
    </recommendedName>
    <alternativeName>
        <fullName evidence="10">DNA-(apurinic or apyrimidinic site) lyase</fullName>
    </alternativeName>
</protein>
<dbReference type="EC" id="4.2.99.18" evidence="10"/>
<dbReference type="RefSeq" id="WP_205122813.1">
    <property type="nucleotide sequence ID" value="NZ_JAFBCM010000001.1"/>
</dbReference>
<proteinExistence type="inferred from homology"/>
<sequence length="229" mass="25155">MVRRARKINVLLGEQYPDAHCELDFTNPYELLVATILSAQTTDKRVNQITPTLFAKYPTPADLAAANPEEIETIIQSLGFFRAKTKSIMGMAQAVVDNFDGAVPGKLKDLVTLPGVGRKTANVVLGNAFGVPGITVDTHFQRLVHRFHWTEEKDPVKIEHAVGELIEKKNWTDMSQRLIWHGRRRCHARKPACGACSLAELCPSYGEGPTDPKTAAKLVKTSAEAIAAP</sequence>
<feature type="binding site" evidence="10">
    <location>
        <position position="202"/>
    </location>
    <ligand>
        <name>[4Fe-4S] cluster</name>
        <dbReference type="ChEBI" id="CHEBI:49883"/>
    </ligand>
</feature>
<dbReference type="SUPFAM" id="SSF48150">
    <property type="entry name" value="DNA-glycosylase"/>
    <property type="match status" value="1"/>
</dbReference>
<dbReference type="InterPro" id="IPR023170">
    <property type="entry name" value="HhH_base_excis_C"/>
</dbReference>
<dbReference type="SMART" id="SM00478">
    <property type="entry name" value="ENDO3c"/>
    <property type="match status" value="1"/>
</dbReference>
<comment type="caution">
    <text evidence="12">The sequence shown here is derived from an EMBL/GenBank/DDBJ whole genome shotgun (WGS) entry which is preliminary data.</text>
</comment>
<dbReference type="NCBIfam" id="TIGR01083">
    <property type="entry name" value="nth"/>
    <property type="match status" value="1"/>
</dbReference>
<feature type="domain" description="HhH-GPD" evidence="11">
    <location>
        <begin position="37"/>
        <end position="184"/>
    </location>
</feature>
<dbReference type="Gene3D" id="1.10.1670.10">
    <property type="entry name" value="Helix-hairpin-Helix base-excision DNA repair enzymes (C-terminal)"/>
    <property type="match status" value="1"/>
</dbReference>
<evidence type="ECO:0000313" key="13">
    <source>
        <dbReference type="Proteomes" id="UP001595699"/>
    </source>
</evidence>
<gene>
    <name evidence="10 12" type="primary">nth</name>
    <name evidence="12" type="ORF">ACFOUW_11675</name>
</gene>
<dbReference type="Pfam" id="PF00633">
    <property type="entry name" value="HHH"/>
    <property type="match status" value="1"/>
</dbReference>
<keyword evidence="5 10" id="KW-0378">Hydrolase</keyword>
<keyword evidence="2 10" id="KW-0004">4Fe-4S</keyword>
<evidence type="ECO:0000256" key="4">
    <source>
        <dbReference type="ARBA" id="ARBA00022763"/>
    </source>
</evidence>
<comment type="cofactor">
    <cofactor evidence="10">
        <name>[4Fe-4S] cluster</name>
        <dbReference type="ChEBI" id="CHEBI:49883"/>
    </cofactor>
    <text evidence="10">Binds 1 [4Fe-4S] cluster.</text>
</comment>
<accession>A0ABV7YBY9</accession>
<dbReference type="Pfam" id="PF00730">
    <property type="entry name" value="HhH-GPD"/>
    <property type="match status" value="1"/>
</dbReference>